<evidence type="ECO:0000259" key="2">
    <source>
        <dbReference type="PROSITE" id="PS50017"/>
    </source>
</evidence>
<feature type="region of interest" description="Disordered" evidence="1">
    <location>
        <begin position="1"/>
        <end position="80"/>
    </location>
</feature>
<dbReference type="PROSITE" id="PS50017">
    <property type="entry name" value="DEATH_DOMAIN"/>
    <property type="match status" value="1"/>
</dbReference>
<dbReference type="AlphaFoldDB" id="A0AA35WNH0"/>
<dbReference type="Proteomes" id="UP001174909">
    <property type="component" value="Unassembled WGS sequence"/>
</dbReference>
<evidence type="ECO:0000313" key="4">
    <source>
        <dbReference type="Proteomes" id="UP001174909"/>
    </source>
</evidence>
<feature type="compositionally biased region" description="Basic and acidic residues" evidence="1">
    <location>
        <begin position="26"/>
        <end position="44"/>
    </location>
</feature>
<dbReference type="Gene3D" id="1.10.533.10">
    <property type="entry name" value="Death Domain, Fas"/>
    <property type="match status" value="1"/>
</dbReference>
<keyword evidence="4" id="KW-1185">Reference proteome</keyword>
<feature type="compositionally biased region" description="Polar residues" evidence="1">
    <location>
        <begin position="1"/>
        <end position="10"/>
    </location>
</feature>
<dbReference type="EMBL" id="CASHTH010002308">
    <property type="protein sequence ID" value="CAI8027908.1"/>
    <property type="molecule type" value="Genomic_DNA"/>
</dbReference>
<proteinExistence type="predicted"/>
<name>A0AA35WNH0_GEOBA</name>
<feature type="non-terminal residue" evidence="3">
    <location>
        <position position="1"/>
    </location>
</feature>
<dbReference type="Gene3D" id="2.60.220.30">
    <property type="match status" value="1"/>
</dbReference>
<feature type="non-terminal residue" evidence="3">
    <location>
        <position position="561"/>
    </location>
</feature>
<protein>
    <recommendedName>
        <fullName evidence="2">Death domain-containing protein</fullName>
    </recommendedName>
</protein>
<dbReference type="InterPro" id="IPR011029">
    <property type="entry name" value="DEATH-like_dom_sf"/>
</dbReference>
<dbReference type="CDD" id="cd01670">
    <property type="entry name" value="Death"/>
    <property type="match status" value="1"/>
</dbReference>
<organism evidence="3 4">
    <name type="scientific">Geodia barretti</name>
    <name type="common">Barrett's horny sponge</name>
    <dbReference type="NCBI Taxonomy" id="519541"/>
    <lineage>
        <taxon>Eukaryota</taxon>
        <taxon>Metazoa</taxon>
        <taxon>Porifera</taxon>
        <taxon>Demospongiae</taxon>
        <taxon>Heteroscleromorpha</taxon>
        <taxon>Tetractinellida</taxon>
        <taxon>Astrophorina</taxon>
        <taxon>Geodiidae</taxon>
        <taxon>Geodia</taxon>
    </lineage>
</organism>
<feature type="domain" description="Death" evidence="2">
    <location>
        <begin position="490"/>
        <end position="530"/>
    </location>
</feature>
<reference evidence="3" key="1">
    <citation type="submission" date="2023-03" db="EMBL/GenBank/DDBJ databases">
        <authorList>
            <person name="Steffen K."/>
            <person name="Cardenas P."/>
        </authorList>
    </citation>
    <scope>NUCLEOTIDE SEQUENCE</scope>
</reference>
<dbReference type="InterPro" id="IPR000488">
    <property type="entry name" value="Death_dom"/>
</dbReference>
<evidence type="ECO:0000256" key="1">
    <source>
        <dbReference type="SAM" id="MobiDB-lite"/>
    </source>
</evidence>
<sequence length="561" mass="62349">SYHSCISSRLPTGDDGYVSATPSRRPTGDSHRSDSPDISMEKHSHSAFLKPKSRDSGSSRPLSVPVHGSDPNELPYSFNDSNCTIAESHTEQRPQTWVQVMEQIGEAFPTVPEIHIVSPNNKPILESFEECTSQMMTPTSNHTDVISKGIKFTNEANDFSLEIPEGAIPEGERLDMGVTLSGPFQFPEGLRPVSPMFLVCVQGNPNFQFSKAVFVTVTIPHFLNLMNDDDITSLGLTFLKADHNKNSVGLYEFHKADGQMIFEPHKRFGVLHTTHFCSLCIACIDNLQSLEKTAFCITAVLPNTAIPVGRKVYGYFFLTLNLGTCLRRLDEIIKGMNLVRYDVKRDLFEFEATKSSEEPTLEMTITQPEHGRIGENGSKTVQCKDIDFFIRESDKKKLLAEIMIKENAGLYPPRISVFFASTPANTTLSGGRIEFKGATKSLSYDIFLAPDAEDRVQKKPSELGRVIQNRTLKIGDLFEVKTNVIDVAGRWRDIGLALGIKNPNLDTIKKESLSNIEECLTSMLTLWLNQLYDTQGCGMPTWQRLSEAVGHNCGGRNAALA</sequence>
<accession>A0AA35WNH0</accession>
<gene>
    <name evidence="3" type="ORF">GBAR_LOCUS15897</name>
</gene>
<dbReference type="GO" id="GO:0007165">
    <property type="term" value="P:signal transduction"/>
    <property type="evidence" value="ECO:0007669"/>
    <property type="project" value="InterPro"/>
</dbReference>
<evidence type="ECO:0000313" key="3">
    <source>
        <dbReference type="EMBL" id="CAI8027908.1"/>
    </source>
</evidence>
<comment type="caution">
    <text evidence="3">The sequence shown here is derived from an EMBL/GenBank/DDBJ whole genome shotgun (WGS) entry which is preliminary data.</text>
</comment>